<dbReference type="PANTHER" id="PTHR45999:SF4">
    <property type="entry name" value="UNC-13-4A, ISOFORM B"/>
    <property type="match status" value="1"/>
</dbReference>
<reference evidence="4 5" key="1">
    <citation type="submission" date="2013-11" db="EMBL/GenBank/DDBJ databases">
        <title>Genome sequencing of Stegodyphus mimosarum.</title>
        <authorList>
            <person name="Bechsgaard J."/>
        </authorList>
    </citation>
    <scope>NUCLEOTIDE SEQUENCE [LARGE SCALE GENOMIC DNA]</scope>
</reference>
<evidence type="ECO:0000259" key="3">
    <source>
        <dbReference type="PROSITE" id="PS50004"/>
    </source>
</evidence>
<accession>A0A087UGL2</accession>
<protein>
    <submittedName>
        <fullName evidence="4">BAI1-associated protein 3</fullName>
    </submittedName>
</protein>
<dbReference type="CDD" id="cd04009">
    <property type="entry name" value="C2B_Munc13-like"/>
    <property type="match status" value="1"/>
</dbReference>
<feature type="domain" description="C2" evidence="3">
    <location>
        <begin position="26"/>
        <end position="159"/>
    </location>
</feature>
<dbReference type="SMART" id="SM00239">
    <property type="entry name" value="C2"/>
    <property type="match status" value="1"/>
</dbReference>
<evidence type="ECO:0000256" key="2">
    <source>
        <dbReference type="ARBA" id="ARBA00022483"/>
    </source>
</evidence>
<dbReference type="STRING" id="407821.A0A087UGL2"/>
<dbReference type="Gene3D" id="2.60.40.150">
    <property type="entry name" value="C2 domain"/>
    <property type="match status" value="1"/>
</dbReference>
<proteinExistence type="inferred from homology"/>
<dbReference type="OrthoDB" id="6425992at2759"/>
<dbReference type="GO" id="GO:0006887">
    <property type="term" value="P:exocytosis"/>
    <property type="evidence" value="ECO:0007669"/>
    <property type="project" value="UniProtKB-KW"/>
</dbReference>
<evidence type="ECO:0000313" key="5">
    <source>
        <dbReference type="Proteomes" id="UP000054359"/>
    </source>
</evidence>
<keyword evidence="5" id="KW-1185">Reference proteome</keyword>
<gene>
    <name evidence="4" type="ORF">X975_20577</name>
</gene>
<dbReference type="AlphaFoldDB" id="A0A087UGL2"/>
<dbReference type="InterPro" id="IPR035892">
    <property type="entry name" value="C2_domain_sf"/>
</dbReference>
<dbReference type="PANTHER" id="PTHR45999">
    <property type="entry name" value="UNC-13-4A, ISOFORM B"/>
    <property type="match status" value="1"/>
</dbReference>
<dbReference type="InterPro" id="IPR000008">
    <property type="entry name" value="C2_dom"/>
</dbReference>
<dbReference type="InterPro" id="IPR052095">
    <property type="entry name" value="UNC-13_domain"/>
</dbReference>
<feature type="non-terminal residue" evidence="4">
    <location>
        <position position="213"/>
    </location>
</feature>
<dbReference type="GO" id="GO:0099503">
    <property type="term" value="C:secretory vesicle"/>
    <property type="evidence" value="ECO:0007669"/>
    <property type="project" value="TreeGrafter"/>
</dbReference>
<dbReference type="EMBL" id="KK119714">
    <property type="protein sequence ID" value="KFM76501.1"/>
    <property type="molecule type" value="Genomic_DNA"/>
</dbReference>
<sequence>MWFTTRHILTYANFILLLQQKLDKPTYGILTIKACYNPTAESLYVDILNARELLPLDPTGFSDPFVIIELVPRHYFPNCVKQRTKVQKKTLYPLFDEAFEFHVPYEQLNREGAGLCFSVMDHDMVTKNDFEGEAFLSLCNVVEISGDEMKDVKPTELCLMHPNDKNEILLALAARSWDKDAQDFVKNLKHRRNKESKGGCFSMLIRDKRCDSD</sequence>
<dbReference type="PROSITE" id="PS50004">
    <property type="entry name" value="C2"/>
    <property type="match status" value="1"/>
</dbReference>
<dbReference type="Pfam" id="PF00168">
    <property type="entry name" value="C2"/>
    <property type="match status" value="1"/>
</dbReference>
<dbReference type="SUPFAM" id="SSF49562">
    <property type="entry name" value="C2 domain (Calcium/lipid-binding domain, CaLB)"/>
    <property type="match status" value="1"/>
</dbReference>
<evidence type="ECO:0000313" key="4">
    <source>
        <dbReference type="EMBL" id="KFM76501.1"/>
    </source>
</evidence>
<evidence type="ECO:0000256" key="1">
    <source>
        <dbReference type="ARBA" id="ARBA00005823"/>
    </source>
</evidence>
<name>A0A087UGL2_STEMI</name>
<keyword evidence="2" id="KW-0268">Exocytosis</keyword>
<organism evidence="4 5">
    <name type="scientific">Stegodyphus mimosarum</name>
    <name type="common">African social velvet spider</name>
    <dbReference type="NCBI Taxonomy" id="407821"/>
    <lineage>
        <taxon>Eukaryota</taxon>
        <taxon>Metazoa</taxon>
        <taxon>Ecdysozoa</taxon>
        <taxon>Arthropoda</taxon>
        <taxon>Chelicerata</taxon>
        <taxon>Arachnida</taxon>
        <taxon>Araneae</taxon>
        <taxon>Araneomorphae</taxon>
        <taxon>Entelegynae</taxon>
        <taxon>Eresoidea</taxon>
        <taxon>Eresidae</taxon>
        <taxon>Stegodyphus</taxon>
    </lineage>
</organism>
<comment type="similarity">
    <text evidence="1">Belongs to the unc-13 family.</text>
</comment>
<dbReference type="OMA" id="KCHEPEV"/>
<dbReference type="Proteomes" id="UP000054359">
    <property type="component" value="Unassembled WGS sequence"/>
</dbReference>